<dbReference type="InterPro" id="IPR051187">
    <property type="entry name" value="Pre-mRNA_3'-end_processing_reg"/>
</dbReference>
<reference evidence="10" key="1">
    <citation type="submission" date="2020-11" db="EMBL/GenBank/DDBJ databases">
        <title>Gallus gallus (Chicken) genome, bGalGal1, GRCg7b, maternal haplotype autosomes + Z &amp; W.</title>
        <authorList>
            <person name="Warren W."/>
            <person name="Formenti G."/>
            <person name="Fedrigo O."/>
            <person name="Haase B."/>
            <person name="Mountcastle J."/>
            <person name="Balacco J."/>
            <person name="Tracey A."/>
            <person name="Schneider V."/>
            <person name="Okimoto R."/>
            <person name="Cheng H."/>
            <person name="Hawken R."/>
            <person name="Howe K."/>
            <person name="Jarvis E.D."/>
        </authorList>
    </citation>
    <scope>NUCLEOTIDE SEQUENCE [LARGE SCALE GENOMIC DNA]</scope>
    <source>
        <strain evidence="10">Broiler</strain>
    </source>
</reference>
<gene>
    <name evidence="10" type="primary">FIP1L1</name>
</gene>
<keyword evidence="5" id="KW-0507">mRNA processing</keyword>
<protein>
    <recommendedName>
        <fullName evidence="3">Pre-mRNA 3'-end-processing factor FIP1</fullName>
    </recommendedName>
    <alternativeName>
        <fullName evidence="7">FIP1-like 1 protein</fullName>
    </alternativeName>
</protein>
<dbReference type="PANTHER" id="PTHR13484">
    <property type="entry name" value="FIP1-LIKE 1 PROTEIN"/>
    <property type="match status" value="1"/>
</dbReference>
<keyword evidence="6" id="KW-0539">Nucleus</keyword>
<evidence type="ECO:0000313" key="10">
    <source>
        <dbReference type="Ensembl" id="ENSGALP00010020160.1"/>
    </source>
</evidence>
<dbReference type="PANTHER" id="PTHR13484:SF9">
    <property type="entry name" value="PRE-MRNA 3'-END-PROCESSING FACTOR FIP1"/>
    <property type="match status" value="1"/>
</dbReference>
<feature type="compositionally biased region" description="Acidic residues" evidence="8">
    <location>
        <begin position="43"/>
        <end position="57"/>
    </location>
</feature>
<evidence type="ECO:0000256" key="2">
    <source>
        <dbReference type="ARBA" id="ARBA00007459"/>
    </source>
</evidence>
<evidence type="ECO:0000256" key="6">
    <source>
        <dbReference type="ARBA" id="ARBA00023242"/>
    </source>
</evidence>
<evidence type="ECO:0000256" key="8">
    <source>
        <dbReference type="SAM" id="MobiDB-lite"/>
    </source>
</evidence>
<evidence type="ECO:0000256" key="4">
    <source>
        <dbReference type="ARBA" id="ARBA00022553"/>
    </source>
</evidence>
<keyword evidence="11" id="KW-1185">Reference proteome</keyword>
<feature type="region of interest" description="Disordered" evidence="8">
    <location>
        <begin position="261"/>
        <end position="311"/>
    </location>
</feature>
<reference evidence="10" key="2">
    <citation type="submission" date="2025-08" db="UniProtKB">
        <authorList>
            <consortium name="Ensembl"/>
        </authorList>
    </citation>
    <scope>IDENTIFICATION</scope>
    <source>
        <strain evidence="10">broiler</strain>
    </source>
</reference>
<feature type="compositionally biased region" description="Basic and acidic residues" evidence="8">
    <location>
        <begin position="393"/>
        <end position="415"/>
    </location>
</feature>
<dbReference type="Proteomes" id="UP000000539">
    <property type="component" value="Chromosome 4"/>
</dbReference>
<evidence type="ECO:0000313" key="11">
    <source>
        <dbReference type="Proteomes" id="UP000000539"/>
    </source>
</evidence>
<evidence type="ECO:0000256" key="1">
    <source>
        <dbReference type="ARBA" id="ARBA00004123"/>
    </source>
</evidence>
<dbReference type="GeneTree" id="ENSGT00940000162578"/>
<dbReference type="Ensembl" id="ENSGALT00010034322.1">
    <property type="protein sequence ID" value="ENSGALP00010020160.1"/>
    <property type="gene ID" value="ENSGALG00010014249.1"/>
</dbReference>
<comment type="similarity">
    <text evidence="2">Belongs to the FIP1 family.</text>
</comment>
<proteinExistence type="evidence at protein level"/>
<dbReference type="Pfam" id="PF05182">
    <property type="entry name" value="Fip1"/>
    <property type="match status" value="1"/>
</dbReference>
<feature type="region of interest" description="Disordered" evidence="8">
    <location>
        <begin position="388"/>
        <end position="469"/>
    </location>
</feature>
<dbReference type="GO" id="GO:0005634">
    <property type="term" value="C:nucleus"/>
    <property type="evidence" value="ECO:0007669"/>
    <property type="project" value="UniProtKB-SubCell"/>
</dbReference>
<feature type="region of interest" description="Disordered" evidence="8">
    <location>
        <begin position="1"/>
        <end position="57"/>
    </location>
</feature>
<feature type="domain" description="Pre-mRNA polyadenylation factor Fip1" evidence="9">
    <location>
        <begin position="115"/>
        <end position="157"/>
    </location>
</feature>
<accession>A0A8V0YH15</accession>
<reference evidence="10" key="3">
    <citation type="submission" date="2025-09" db="UniProtKB">
        <authorList>
            <consortium name="Ensembl"/>
        </authorList>
    </citation>
    <scope>IDENTIFICATION</scope>
    <source>
        <strain evidence="10">broiler</strain>
    </source>
</reference>
<name>A0A8V0YH15_CHICK</name>
<dbReference type="AlphaFoldDB" id="A0A8V0YH15"/>
<sequence length="469" mass="50552">MSFLADENEAERPEEEKTSAPPPPGNEEEAAENGVVKTKVTEAEDDSDSDSDDDEDDVQVTIGDIKTGAPQFSYGAAPVNLNIKTGGRVYGSSGVKVKGVDLDAPGNINGVPLLEVDLDSFEDKPWRKPGADLSDYFNYGFNEDTWKAYCEKQKRIRMGLEILPVTSATNKITVQQGRTGNLEKELAVQSTKADFTSPPALFKSGIPTNRRLSGAIDVIGQTITISRVEGRRRANENSNIQVLSERSNPEVDNFTKPPPFFPPGAPPTHLPPPPFLPPPPTVSTAPPLIPPPGIPITVPPPGFPPPPGGPPPSLIPTIESGITMHGERRIGSGTEIDLGIEIATGTETEIENVPETGKGTEITARLRARSTVMKNDTDTETMQKEAMTAIGQAERKMTDTERGDTERKKIQDTNHLEVTADAATTVKKGTATEGTNTKNPNEAKKEKKPAVNPLLSRKTLKLPPRNRPV</sequence>
<evidence type="ECO:0007829" key="12">
    <source>
        <dbReference type="PeptideAtlas" id="A0A8V0YH15"/>
    </source>
</evidence>
<dbReference type="InterPro" id="IPR007854">
    <property type="entry name" value="Fip1_dom"/>
</dbReference>
<dbReference type="OrthoDB" id="1917198at2759"/>
<comment type="subcellular location">
    <subcellularLocation>
        <location evidence="1">Nucleus</location>
    </subcellularLocation>
</comment>
<evidence type="ECO:0000259" key="9">
    <source>
        <dbReference type="Pfam" id="PF05182"/>
    </source>
</evidence>
<evidence type="ECO:0000256" key="7">
    <source>
        <dbReference type="ARBA" id="ARBA00031816"/>
    </source>
</evidence>
<evidence type="ECO:0000256" key="3">
    <source>
        <dbReference type="ARBA" id="ARBA00017456"/>
    </source>
</evidence>
<dbReference type="GO" id="GO:0006397">
    <property type="term" value="P:mRNA processing"/>
    <property type="evidence" value="ECO:0007669"/>
    <property type="project" value="UniProtKB-KW"/>
</dbReference>
<keyword evidence="12" id="KW-1267">Proteomics identification</keyword>
<evidence type="ECO:0000256" key="5">
    <source>
        <dbReference type="ARBA" id="ARBA00022664"/>
    </source>
</evidence>
<organism evidence="10 11">
    <name type="scientific">Gallus gallus</name>
    <name type="common">Chicken</name>
    <dbReference type="NCBI Taxonomy" id="9031"/>
    <lineage>
        <taxon>Eukaryota</taxon>
        <taxon>Metazoa</taxon>
        <taxon>Chordata</taxon>
        <taxon>Craniata</taxon>
        <taxon>Vertebrata</taxon>
        <taxon>Euteleostomi</taxon>
        <taxon>Archelosauria</taxon>
        <taxon>Archosauria</taxon>
        <taxon>Dinosauria</taxon>
        <taxon>Saurischia</taxon>
        <taxon>Theropoda</taxon>
        <taxon>Coelurosauria</taxon>
        <taxon>Aves</taxon>
        <taxon>Neognathae</taxon>
        <taxon>Galloanserae</taxon>
        <taxon>Galliformes</taxon>
        <taxon>Phasianidae</taxon>
        <taxon>Phasianinae</taxon>
        <taxon>Gallus</taxon>
    </lineage>
</organism>
<keyword evidence="4" id="KW-0597">Phosphoprotein</keyword>